<dbReference type="EMBL" id="MU971399">
    <property type="protein sequence ID" value="KAK9235981.1"/>
    <property type="molecule type" value="Genomic_DNA"/>
</dbReference>
<proteinExistence type="predicted"/>
<comment type="caution">
    <text evidence="1">The sequence shown here is derived from an EMBL/GenBank/DDBJ whole genome shotgun (WGS) entry which is preliminary data.</text>
</comment>
<name>A0ACC3SWG8_LIPKO</name>
<organism evidence="1 2">
    <name type="scientific">Lipomyces kononenkoae</name>
    <name type="common">Yeast</name>
    <dbReference type="NCBI Taxonomy" id="34357"/>
    <lineage>
        <taxon>Eukaryota</taxon>
        <taxon>Fungi</taxon>
        <taxon>Dikarya</taxon>
        <taxon>Ascomycota</taxon>
        <taxon>Saccharomycotina</taxon>
        <taxon>Lipomycetes</taxon>
        <taxon>Lipomycetales</taxon>
        <taxon>Lipomycetaceae</taxon>
        <taxon>Lipomyces</taxon>
    </lineage>
</organism>
<protein>
    <submittedName>
        <fullName evidence="1">Chromosome-associated kinesin</fullName>
    </submittedName>
</protein>
<dbReference type="Proteomes" id="UP001433508">
    <property type="component" value="Unassembled WGS sequence"/>
</dbReference>
<evidence type="ECO:0000313" key="2">
    <source>
        <dbReference type="Proteomes" id="UP001433508"/>
    </source>
</evidence>
<sequence>MDYRSRRTMPAHRRVSSTLSVSSRDDTPGTPVPTNITVSVRLKPGQPSQAAPSQSSSSPSWPTTATTIAVPDVGVFGFDNVFGPTTNSQQVFTAVAKPVVNAVVEGYHGTIFAYGMTGTGKTYSMRGLPSQPGIIPLAVADIFGQVSFATTTISVSYLEIYNEHVKDLLNPTVAADTLKLYDSPDSGLVRVRNLRCVRVATIQELNDLVSQGDLARRTEGTEYNAVSSRSHAVLQIFLEKSDPLTSATSTTVLSLCDLAGSERAAADIERRKEGAYINRSLLALGTIIARLSAASAGTGASASSAATTTTDSHDHHIPYRDSKLTRLLQHSLSGAALVSVLCTIDTHNPARHALAETVNTLRFAARAKNVAITPARAVATTAAATNSAAANAVIESLRLDLERERAETEIVKVELAEVRKQAYEHRIREQEKYDREKRELELQRDALKDRVTQLTRLILGAGPGAAGITSPDKPRATIGISAELDRYKTRVEELERKLAHSQITDNSTTTSAVSSSLSSPLSSSSASSSTDLLLQQKLHSAEAEIKELREYLADKDRMINALKRASSFATTTTASRSQDPAEHALRPLHGSTINIHADTTSSSAAAAAAAGGDMTPLANPKLRRSVR</sequence>
<evidence type="ECO:0000313" key="1">
    <source>
        <dbReference type="EMBL" id="KAK9235981.1"/>
    </source>
</evidence>
<accession>A0ACC3SWG8</accession>
<gene>
    <name evidence="1" type="ORF">V1525DRAFT_408393</name>
</gene>
<reference evidence="2" key="1">
    <citation type="journal article" date="2024" name="Front. Bioeng. Biotechnol.">
        <title>Genome-scale model development and genomic sequencing of the oleaginous clade Lipomyces.</title>
        <authorList>
            <person name="Czajka J.J."/>
            <person name="Han Y."/>
            <person name="Kim J."/>
            <person name="Mondo S.J."/>
            <person name="Hofstad B.A."/>
            <person name="Robles A."/>
            <person name="Haridas S."/>
            <person name="Riley R."/>
            <person name="LaButti K."/>
            <person name="Pangilinan J."/>
            <person name="Andreopoulos W."/>
            <person name="Lipzen A."/>
            <person name="Yan J."/>
            <person name="Wang M."/>
            <person name="Ng V."/>
            <person name="Grigoriev I.V."/>
            <person name="Spatafora J.W."/>
            <person name="Magnuson J.K."/>
            <person name="Baker S.E."/>
            <person name="Pomraning K.R."/>
        </authorList>
    </citation>
    <scope>NUCLEOTIDE SEQUENCE [LARGE SCALE GENOMIC DNA]</scope>
    <source>
        <strain evidence="2">CBS 7786</strain>
    </source>
</reference>
<keyword evidence="2" id="KW-1185">Reference proteome</keyword>